<evidence type="ECO:0000313" key="2">
    <source>
        <dbReference type="Proteomes" id="UP001055072"/>
    </source>
</evidence>
<accession>A0ACB8UL49</accession>
<comment type="caution">
    <text evidence="1">The sequence shown here is derived from an EMBL/GenBank/DDBJ whole genome shotgun (WGS) entry which is preliminary data.</text>
</comment>
<proteinExistence type="predicted"/>
<gene>
    <name evidence="1" type="ORF">BDY19DRAFT_902105</name>
</gene>
<dbReference type="EMBL" id="MU274900">
    <property type="protein sequence ID" value="KAI0095076.1"/>
    <property type="molecule type" value="Genomic_DNA"/>
</dbReference>
<dbReference type="Proteomes" id="UP001055072">
    <property type="component" value="Unassembled WGS sequence"/>
</dbReference>
<reference evidence="1" key="1">
    <citation type="journal article" date="2021" name="Environ. Microbiol.">
        <title>Gene family expansions and transcriptome signatures uncover fungal adaptations to wood decay.</title>
        <authorList>
            <person name="Hage H."/>
            <person name="Miyauchi S."/>
            <person name="Viragh M."/>
            <person name="Drula E."/>
            <person name="Min B."/>
            <person name="Chaduli D."/>
            <person name="Navarro D."/>
            <person name="Favel A."/>
            <person name="Norest M."/>
            <person name="Lesage-Meessen L."/>
            <person name="Balint B."/>
            <person name="Merenyi Z."/>
            <person name="de Eugenio L."/>
            <person name="Morin E."/>
            <person name="Martinez A.T."/>
            <person name="Baldrian P."/>
            <person name="Stursova M."/>
            <person name="Martinez M.J."/>
            <person name="Novotny C."/>
            <person name="Magnuson J.K."/>
            <person name="Spatafora J.W."/>
            <person name="Maurice S."/>
            <person name="Pangilinan J."/>
            <person name="Andreopoulos W."/>
            <person name="LaButti K."/>
            <person name="Hundley H."/>
            <person name="Na H."/>
            <person name="Kuo A."/>
            <person name="Barry K."/>
            <person name="Lipzen A."/>
            <person name="Henrissat B."/>
            <person name="Riley R."/>
            <person name="Ahrendt S."/>
            <person name="Nagy L.G."/>
            <person name="Grigoriev I.V."/>
            <person name="Martin F."/>
            <person name="Rosso M.N."/>
        </authorList>
    </citation>
    <scope>NUCLEOTIDE SEQUENCE</scope>
    <source>
        <strain evidence="1">CBS 384.51</strain>
    </source>
</reference>
<organism evidence="1 2">
    <name type="scientific">Irpex rosettiformis</name>
    <dbReference type="NCBI Taxonomy" id="378272"/>
    <lineage>
        <taxon>Eukaryota</taxon>
        <taxon>Fungi</taxon>
        <taxon>Dikarya</taxon>
        <taxon>Basidiomycota</taxon>
        <taxon>Agaricomycotina</taxon>
        <taxon>Agaricomycetes</taxon>
        <taxon>Polyporales</taxon>
        <taxon>Irpicaceae</taxon>
        <taxon>Irpex</taxon>
    </lineage>
</organism>
<name>A0ACB8UL49_9APHY</name>
<keyword evidence="2" id="KW-1185">Reference proteome</keyword>
<sequence length="155" mass="17388">MSYFFPPSLPPPRLSLRFLLGKYPLVIWRRDRKLCRANDVVPYAEQQARKKAAAYEHRSGLAVLEEFIATGTETADGVGHDEAVVEKTALCVEECMFRRDKTMDERVVGGCAVVGRGWYGTEEEEEDRLLLNSSWASWSPFGKIGGVRCGLGEET</sequence>
<evidence type="ECO:0000313" key="1">
    <source>
        <dbReference type="EMBL" id="KAI0095076.1"/>
    </source>
</evidence>
<protein>
    <submittedName>
        <fullName evidence="1">Uncharacterized protein</fullName>
    </submittedName>
</protein>